<keyword evidence="4" id="KW-1185">Reference proteome</keyword>
<dbReference type="AlphaFoldDB" id="J3P7X0"/>
<organism evidence="2">
    <name type="scientific">Gaeumannomyces tritici (strain R3-111a-1)</name>
    <name type="common">Wheat and barley take-all root rot fungus</name>
    <name type="synonym">Gaeumannomyces graminis var. tritici</name>
    <dbReference type="NCBI Taxonomy" id="644352"/>
    <lineage>
        <taxon>Eukaryota</taxon>
        <taxon>Fungi</taxon>
        <taxon>Dikarya</taxon>
        <taxon>Ascomycota</taxon>
        <taxon>Pezizomycotina</taxon>
        <taxon>Sordariomycetes</taxon>
        <taxon>Sordariomycetidae</taxon>
        <taxon>Magnaporthales</taxon>
        <taxon>Magnaporthaceae</taxon>
        <taxon>Gaeumannomyces</taxon>
    </lineage>
</organism>
<protein>
    <submittedName>
        <fullName evidence="2 3">Uncharacterized protein</fullName>
    </submittedName>
</protein>
<reference evidence="4" key="1">
    <citation type="submission" date="2010-07" db="EMBL/GenBank/DDBJ databases">
        <title>The genome sequence of Gaeumannomyces graminis var. tritici strain R3-111a-1.</title>
        <authorList>
            <consortium name="The Broad Institute Genome Sequencing Platform"/>
            <person name="Ma L.-J."/>
            <person name="Dead R."/>
            <person name="Young S."/>
            <person name="Zeng Q."/>
            <person name="Koehrsen M."/>
            <person name="Alvarado L."/>
            <person name="Berlin A."/>
            <person name="Chapman S.B."/>
            <person name="Chen Z."/>
            <person name="Freedman E."/>
            <person name="Gellesch M."/>
            <person name="Goldberg J."/>
            <person name="Griggs A."/>
            <person name="Gujja S."/>
            <person name="Heilman E.R."/>
            <person name="Heiman D."/>
            <person name="Hepburn T."/>
            <person name="Howarth C."/>
            <person name="Jen D."/>
            <person name="Larson L."/>
            <person name="Mehta T."/>
            <person name="Neiman D."/>
            <person name="Pearson M."/>
            <person name="Roberts A."/>
            <person name="Saif S."/>
            <person name="Shea T."/>
            <person name="Shenoy N."/>
            <person name="Sisk P."/>
            <person name="Stolte C."/>
            <person name="Sykes S."/>
            <person name="Walk T."/>
            <person name="White J."/>
            <person name="Yandava C."/>
            <person name="Haas B."/>
            <person name="Nusbaum C."/>
            <person name="Birren B."/>
        </authorList>
    </citation>
    <scope>NUCLEOTIDE SEQUENCE [LARGE SCALE GENOMIC DNA]</scope>
    <source>
        <strain evidence="4">R3-111a-1</strain>
    </source>
</reference>
<reference evidence="3" key="5">
    <citation type="submission" date="2018-04" db="UniProtKB">
        <authorList>
            <consortium name="EnsemblFungi"/>
        </authorList>
    </citation>
    <scope>IDENTIFICATION</scope>
    <source>
        <strain evidence="3">R3-111a-1</strain>
    </source>
</reference>
<sequence length="73" mass="7769">MARDGEADVDDGPHNDGEEGFGGKIESHGNSASDPSDLRLVLPKFPKRDGAAPALQEPQRSNEHTTKPTQTTS</sequence>
<dbReference type="Proteomes" id="UP000006039">
    <property type="component" value="Unassembled WGS sequence"/>
</dbReference>
<dbReference type="HOGENOM" id="CLU_2704948_0_0_1"/>
<evidence type="ECO:0000313" key="2">
    <source>
        <dbReference type="EMBL" id="EJT72753.1"/>
    </source>
</evidence>
<name>J3P7X0_GAET3</name>
<evidence type="ECO:0000256" key="1">
    <source>
        <dbReference type="SAM" id="MobiDB-lite"/>
    </source>
</evidence>
<dbReference type="EnsemblFungi" id="EJT72753">
    <property type="protein sequence ID" value="EJT72753"/>
    <property type="gene ID" value="GGTG_09610"/>
</dbReference>
<dbReference type="EMBL" id="GL385399">
    <property type="protein sequence ID" value="EJT72753.1"/>
    <property type="molecule type" value="Genomic_DNA"/>
</dbReference>
<evidence type="ECO:0000313" key="3">
    <source>
        <dbReference type="EnsemblFungi" id="EJT72753"/>
    </source>
</evidence>
<reference evidence="2" key="2">
    <citation type="submission" date="2010-07" db="EMBL/GenBank/DDBJ databases">
        <authorList>
            <consortium name="The Broad Institute Genome Sequencing Platform"/>
            <consortium name="Broad Institute Genome Sequencing Center for Infectious Disease"/>
            <person name="Ma L.-J."/>
            <person name="Dead R."/>
            <person name="Young S."/>
            <person name="Zeng Q."/>
            <person name="Koehrsen M."/>
            <person name="Alvarado L."/>
            <person name="Berlin A."/>
            <person name="Chapman S.B."/>
            <person name="Chen Z."/>
            <person name="Freedman E."/>
            <person name="Gellesch M."/>
            <person name="Goldberg J."/>
            <person name="Griggs A."/>
            <person name="Gujja S."/>
            <person name="Heilman E.R."/>
            <person name="Heiman D."/>
            <person name="Hepburn T."/>
            <person name="Howarth C."/>
            <person name="Jen D."/>
            <person name="Larson L."/>
            <person name="Mehta T."/>
            <person name="Neiman D."/>
            <person name="Pearson M."/>
            <person name="Roberts A."/>
            <person name="Saif S."/>
            <person name="Shea T."/>
            <person name="Shenoy N."/>
            <person name="Sisk P."/>
            <person name="Stolte C."/>
            <person name="Sykes S."/>
            <person name="Walk T."/>
            <person name="White J."/>
            <person name="Yandava C."/>
            <person name="Haas B."/>
            <person name="Nusbaum C."/>
            <person name="Birren B."/>
        </authorList>
    </citation>
    <scope>NUCLEOTIDE SEQUENCE</scope>
    <source>
        <strain evidence="2">R3-111a-1</strain>
    </source>
</reference>
<feature type="compositionally biased region" description="Basic and acidic residues" evidence="1">
    <location>
        <begin position="1"/>
        <end position="17"/>
    </location>
</feature>
<evidence type="ECO:0000313" key="4">
    <source>
        <dbReference type="Proteomes" id="UP000006039"/>
    </source>
</evidence>
<reference evidence="3" key="4">
    <citation type="journal article" date="2015" name="G3 (Bethesda)">
        <title>Genome sequences of three phytopathogenic species of the Magnaporthaceae family of fungi.</title>
        <authorList>
            <person name="Okagaki L.H."/>
            <person name="Nunes C.C."/>
            <person name="Sailsbery J."/>
            <person name="Clay B."/>
            <person name="Brown D."/>
            <person name="John T."/>
            <person name="Oh Y."/>
            <person name="Young N."/>
            <person name="Fitzgerald M."/>
            <person name="Haas B.J."/>
            <person name="Zeng Q."/>
            <person name="Young S."/>
            <person name="Adiconis X."/>
            <person name="Fan L."/>
            <person name="Levin J.Z."/>
            <person name="Mitchell T.K."/>
            <person name="Okubara P.A."/>
            <person name="Farman M.L."/>
            <person name="Kohn L.M."/>
            <person name="Birren B."/>
            <person name="Ma L.-J."/>
            <person name="Dean R.A."/>
        </authorList>
    </citation>
    <scope>NUCLEOTIDE SEQUENCE</scope>
    <source>
        <strain evidence="3">R3-111a-1</strain>
    </source>
</reference>
<dbReference type="VEuPathDB" id="FungiDB:GGTG_09610"/>
<proteinExistence type="predicted"/>
<dbReference type="GeneID" id="20350068"/>
<feature type="region of interest" description="Disordered" evidence="1">
    <location>
        <begin position="1"/>
        <end position="73"/>
    </location>
</feature>
<dbReference type="RefSeq" id="XP_009225727.1">
    <property type="nucleotide sequence ID" value="XM_009227463.1"/>
</dbReference>
<accession>J3P7X0</accession>
<reference evidence="2" key="3">
    <citation type="submission" date="2010-09" db="EMBL/GenBank/DDBJ databases">
        <title>Annotation of Gaeumannomyces graminis var. tritici R3-111a-1.</title>
        <authorList>
            <consortium name="The Broad Institute Genome Sequencing Platform"/>
            <person name="Ma L.-J."/>
            <person name="Dead R."/>
            <person name="Young S.K."/>
            <person name="Zeng Q."/>
            <person name="Gargeya S."/>
            <person name="Fitzgerald M."/>
            <person name="Haas B."/>
            <person name="Abouelleil A."/>
            <person name="Alvarado L."/>
            <person name="Arachchi H.M."/>
            <person name="Berlin A."/>
            <person name="Brown A."/>
            <person name="Chapman S.B."/>
            <person name="Chen Z."/>
            <person name="Dunbar C."/>
            <person name="Freedman E."/>
            <person name="Gearin G."/>
            <person name="Gellesch M."/>
            <person name="Goldberg J."/>
            <person name="Griggs A."/>
            <person name="Gujja S."/>
            <person name="Heiman D."/>
            <person name="Howarth C."/>
            <person name="Larson L."/>
            <person name="Lui A."/>
            <person name="MacDonald P.J.P."/>
            <person name="Mehta T."/>
            <person name="Montmayeur A."/>
            <person name="Murphy C."/>
            <person name="Neiman D."/>
            <person name="Pearson M."/>
            <person name="Priest M."/>
            <person name="Roberts A."/>
            <person name="Saif S."/>
            <person name="Shea T."/>
            <person name="Shenoy N."/>
            <person name="Sisk P."/>
            <person name="Stolte C."/>
            <person name="Sykes S."/>
            <person name="Yandava C."/>
            <person name="Wortman J."/>
            <person name="Nusbaum C."/>
            <person name="Birren B."/>
        </authorList>
    </citation>
    <scope>NUCLEOTIDE SEQUENCE</scope>
    <source>
        <strain evidence="2">R3-111a-1</strain>
    </source>
</reference>
<gene>
    <name evidence="3" type="primary">20350068</name>
    <name evidence="2" type="ORF">GGTG_09610</name>
</gene>